<evidence type="ECO:0000313" key="2">
    <source>
        <dbReference type="Proteomes" id="UP000299102"/>
    </source>
</evidence>
<evidence type="ECO:0000313" key="1">
    <source>
        <dbReference type="EMBL" id="GBP65675.1"/>
    </source>
</evidence>
<organism evidence="1 2">
    <name type="scientific">Eumeta variegata</name>
    <name type="common">Bagworm moth</name>
    <name type="synonym">Eumeta japonica</name>
    <dbReference type="NCBI Taxonomy" id="151549"/>
    <lineage>
        <taxon>Eukaryota</taxon>
        <taxon>Metazoa</taxon>
        <taxon>Ecdysozoa</taxon>
        <taxon>Arthropoda</taxon>
        <taxon>Hexapoda</taxon>
        <taxon>Insecta</taxon>
        <taxon>Pterygota</taxon>
        <taxon>Neoptera</taxon>
        <taxon>Endopterygota</taxon>
        <taxon>Lepidoptera</taxon>
        <taxon>Glossata</taxon>
        <taxon>Ditrysia</taxon>
        <taxon>Tineoidea</taxon>
        <taxon>Psychidae</taxon>
        <taxon>Oiketicinae</taxon>
        <taxon>Eumeta</taxon>
    </lineage>
</organism>
<proteinExistence type="predicted"/>
<dbReference type="AlphaFoldDB" id="A0A4C1XU27"/>
<dbReference type="Proteomes" id="UP000299102">
    <property type="component" value="Unassembled WGS sequence"/>
</dbReference>
<protein>
    <submittedName>
        <fullName evidence="1">Uncharacterized protein</fullName>
    </submittedName>
</protein>
<keyword evidence="2" id="KW-1185">Reference proteome</keyword>
<gene>
    <name evidence="1" type="ORF">EVAR_98388_1</name>
</gene>
<dbReference type="EMBL" id="BGZK01000936">
    <property type="protein sequence ID" value="GBP65675.1"/>
    <property type="molecule type" value="Genomic_DNA"/>
</dbReference>
<sequence>MTPFSALLLPPASVAEGARWRPRPGVSVRTPPDVPCVCHMKSNFGSGSLNSRPPVVTAMVTTAVQQIPPQAASSDELRSVGLVHVTAQERAATRQIESDLAVIRELQQKGRRRYVNRKLFICMLNECLRRVRSAHAVSGAYGRDVKNSIS</sequence>
<comment type="caution">
    <text evidence="1">The sequence shown here is derived from an EMBL/GenBank/DDBJ whole genome shotgun (WGS) entry which is preliminary data.</text>
</comment>
<reference evidence="1 2" key="1">
    <citation type="journal article" date="2019" name="Commun. Biol.">
        <title>The bagworm genome reveals a unique fibroin gene that provides high tensile strength.</title>
        <authorList>
            <person name="Kono N."/>
            <person name="Nakamura H."/>
            <person name="Ohtoshi R."/>
            <person name="Tomita M."/>
            <person name="Numata K."/>
            <person name="Arakawa K."/>
        </authorList>
    </citation>
    <scope>NUCLEOTIDE SEQUENCE [LARGE SCALE GENOMIC DNA]</scope>
</reference>
<accession>A0A4C1XU27</accession>
<name>A0A4C1XU27_EUMVA</name>